<keyword evidence="8" id="KW-0325">Glycoprotein</keyword>
<sequence length="457" mass="50267">MKSLQPRRLLSLLLPALFSTQYAQAAITLDLTSQDSIKAAARTAAEGMMRYYTGDRPGDIPGNLPQPYYWWEAGAMFGAMIDYYYFTGDDHWNNVTMQAMLHQTGPDNDYMPPNQTKTEGNDDQGFWGMAAMSAAENNFPNPPSNRAQWLALAQAVFETQARRWDNATCDGGLRWQIFTFNNGYNYKNTISNGCFFNLASRLAVYTGNQTYARWADTAFNWTDSIGLIDDNWNFFDGTDVNLRCKEFDHLQWSYNAGVYLAGAANMYNFTEGSDVWRRRIEGIISNLKYFMPDGNNIISEVTCEPLGNCNIDQRSFKAYLARWMAMAAVKAPFAYDAIKPILEDSAAAAARSCSGGDDGNQCGLKWTTSTFDGSVGVGEQMSALEVIQANLIDYVEGPVTADTGGTSSGDPNAGAGSRVLPGDLNRSVVTTGDRVGAGFLTVLVICFVAGGAWWLIS</sequence>
<keyword evidence="6 10" id="KW-0378">Hydrolase</keyword>
<evidence type="ECO:0000256" key="9">
    <source>
        <dbReference type="ARBA" id="ARBA00023295"/>
    </source>
</evidence>
<proteinExistence type="inferred from homology"/>
<keyword evidence="5 12" id="KW-0732">Signal</keyword>
<dbReference type="RefSeq" id="XP_008716996.1">
    <property type="nucleotide sequence ID" value="XM_008718774.1"/>
</dbReference>
<dbReference type="OrthoDB" id="4187847at2759"/>
<evidence type="ECO:0000256" key="11">
    <source>
        <dbReference type="SAM" id="Phobius"/>
    </source>
</evidence>
<dbReference type="GO" id="GO:0009272">
    <property type="term" value="P:fungal-type cell wall biogenesis"/>
    <property type="evidence" value="ECO:0007669"/>
    <property type="project" value="TreeGrafter"/>
</dbReference>
<dbReference type="PANTHER" id="PTHR12145:SF36">
    <property type="entry name" value="MANNAN ENDO-1,6-ALPHA-MANNOSIDASE DCW1"/>
    <property type="match status" value="1"/>
</dbReference>
<feature type="signal peptide" evidence="12">
    <location>
        <begin position="1"/>
        <end position="25"/>
    </location>
</feature>
<dbReference type="eggNOG" id="ENOG502QSWP">
    <property type="taxonomic scope" value="Eukaryota"/>
</dbReference>
<dbReference type="GO" id="GO:0008496">
    <property type="term" value="F:mannan endo-1,6-alpha-mannosidase activity"/>
    <property type="evidence" value="ECO:0007669"/>
    <property type="project" value="UniProtKB-UniRule"/>
</dbReference>
<evidence type="ECO:0000256" key="1">
    <source>
        <dbReference type="ARBA" id="ARBA00001452"/>
    </source>
</evidence>
<dbReference type="Proteomes" id="UP000030752">
    <property type="component" value="Unassembled WGS sequence"/>
</dbReference>
<keyword evidence="14" id="KW-1185">Reference proteome</keyword>
<evidence type="ECO:0000256" key="7">
    <source>
        <dbReference type="ARBA" id="ARBA00023136"/>
    </source>
</evidence>
<dbReference type="InterPro" id="IPR008928">
    <property type="entry name" value="6-hairpin_glycosidase_sf"/>
</dbReference>
<comment type="similarity">
    <text evidence="3 10">Belongs to the glycosyl hydrolase 76 family.</text>
</comment>
<evidence type="ECO:0000256" key="2">
    <source>
        <dbReference type="ARBA" id="ARBA00004308"/>
    </source>
</evidence>
<dbReference type="STRING" id="1220924.W2RWJ8"/>
<comment type="subcellular location">
    <subcellularLocation>
        <location evidence="2">Endomembrane system</location>
    </subcellularLocation>
</comment>
<dbReference type="Gene3D" id="1.50.10.20">
    <property type="match status" value="1"/>
</dbReference>
<evidence type="ECO:0000256" key="12">
    <source>
        <dbReference type="SAM" id="SignalP"/>
    </source>
</evidence>
<dbReference type="InParanoid" id="W2RWJ8"/>
<feature type="chain" id="PRO_5004825211" description="Mannan endo-1,6-alpha-mannosidase" evidence="12">
    <location>
        <begin position="26"/>
        <end position="457"/>
    </location>
</feature>
<keyword evidence="9 10" id="KW-0326">Glycosidase</keyword>
<dbReference type="PIRSF" id="PIRSF016302">
    <property type="entry name" value="Man_a_manosd"/>
    <property type="match status" value="1"/>
</dbReference>
<dbReference type="PANTHER" id="PTHR12145">
    <property type="entry name" value="MANNAN ENDO-1,6-ALPHA-MANNOSIDASE DCW1"/>
    <property type="match status" value="1"/>
</dbReference>
<protein>
    <recommendedName>
        <fullName evidence="4 10">Mannan endo-1,6-alpha-mannosidase</fullName>
        <ecNumber evidence="4 10">3.2.1.101</ecNumber>
    </recommendedName>
</protein>
<gene>
    <name evidence="13" type="ORF">HMPREF1541_04429</name>
</gene>
<accession>W2RWJ8</accession>
<evidence type="ECO:0000256" key="3">
    <source>
        <dbReference type="ARBA" id="ARBA00009699"/>
    </source>
</evidence>
<organism evidence="13 14">
    <name type="scientific">Cyphellophora europaea (strain CBS 101466)</name>
    <name type="common">Phialophora europaea</name>
    <dbReference type="NCBI Taxonomy" id="1220924"/>
    <lineage>
        <taxon>Eukaryota</taxon>
        <taxon>Fungi</taxon>
        <taxon>Dikarya</taxon>
        <taxon>Ascomycota</taxon>
        <taxon>Pezizomycotina</taxon>
        <taxon>Eurotiomycetes</taxon>
        <taxon>Chaetothyriomycetidae</taxon>
        <taxon>Chaetothyriales</taxon>
        <taxon>Cyphellophoraceae</taxon>
        <taxon>Cyphellophora</taxon>
    </lineage>
</organism>
<name>W2RWJ8_CYPE1</name>
<evidence type="ECO:0000256" key="6">
    <source>
        <dbReference type="ARBA" id="ARBA00022801"/>
    </source>
</evidence>
<dbReference type="InterPro" id="IPR014480">
    <property type="entry name" value="Mannan-1_6-alpha_mannosidase"/>
</dbReference>
<evidence type="ECO:0000313" key="13">
    <source>
        <dbReference type="EMBL" id="ETN40153.1"/>
    </source>
</evidence>
<dbReference type="InterPro" id="IPR005198">
    <property type="entry name" value="Glyco_hydro_76"/>
</dbReference>
<feature type="transmembrane region" description="Helical" evidence="11">
    <location>
        <begin position="435"/>
        <end position="456"/>
    </location>
</feature>
<evidence type="ECO:0000256" key="5">
    <source>
        <dbReference type="ARBA" id="ARBA00022729"/>
    </source>
</evidence>
<reference evidence="13 14" key="1">
    <citation type="submission" date="2013-03" db="EMBL/GenBank/DDBJ databases">
        <title>The Genome Sequence of Phialophora europaea CBS 101466.</title>
        <authorList>
            <consortium name="The Broad Institute Genomics Platform"/>
            <person name="Cuomo C."/>
            <person name="de Hoog S."/>
            <person name="Gorbushina A."/>
            <person name="Walker B."/>
            <person name="Young S.K."/>
            <person name="Zeng Q."/>
            <person name="Gargeya S."/>
            <person name="Fitzgerald M."/>
            <person name="Haas B."/>
            <person name="Abouelleil A."/>
            <person name="Allen A.W."/>
            <person name="Alvarado L."/>
            <person name="Arachchi H.M."/>
            <person name="Berlin A.M."/>
            <person name="Chapman S.B."/>
            <person name="Gainer-Dewar J."/>
            <person name="Goldberg J."/>
            <person name="Griggs A."/>
            <person name="Gujja S."/>
            <person name="Hansen M."/>
            <person name="Howarth C."/>
            <person name="Imamovic A."/>
            <person name="Ireland A."/>
            <person name="Larimer J."/>
            <person name="McCowan C."/>
            <person name="Murphy C."/>
            <person name="Pearson M."/>
            <person name="Poon T.W."/>
            <person name="Priest M."/>
            <person name="Roberts A."/>
            <person name="Saif S."/>
            <person name="Shea T."/>
            <person name="Sisk P."/>
            <person name="Sykes S."/>
            <person name="Wortman J."/>
            <person name="Nusbaum C."/>
            <person name="Birren B."/>
        </authorList>
    </citation>
    <scope>NUCLEOTIDE SEQUENCE [LARGE SCALE GENOMIC DNA]</scope>
    <source>
        <strain evidence="13 14">CBS 101466</strain>
    </source>
</reference>
<dbReference type="AlphaFoldDB" id="W2RWJ8"/>
<dbReference type="FunCoup" id="W2RWJ8">
    <property type="interactions" value="27"/>
</dbReference>
<dbReference type="EMBL" id="KB822720">
    <property type="protein sequence ID" value="ETN40153.1"/>
    <property type="molecule type" value="Genomic_DNA"/>
</dbReference>
<dbReference type="VEuPathDB" id="FungiDB:HMPREF1541_04429"/>
<evidence type="ECO:0000256" key="4">
    <source>
        <dbReference type="ARBA" id="ARBA00012350"/>
    </source>
</evidence>
<dbReference type="HOGENOM" id="CLU_025694_1_2_1"/>
<evidence type="ECO:0000256" key="10">
    <source>
        <dbReference type="PIRNR" id="PIRNR016302"/>
    </source>
</evidence>
<dbReference type="FunFam" id="1.50.10.20:FF:000006">
    <property type="entry name" value="Mannan endo-1,6-alpha-mannosidase"/>
    <property type="match status" value="1"/>
</dbReference>
<evidence type="ECO:0000256" key="8">
    <source>
        <dbReference type="ARBA" id="ARBA00023180"/>
    </source>
</evidence>
<dbReference type="GeneID" id="19971768"/>
<keyword evidence="11" id="KW-0812">Transmembrane</keyword>
<keyword evidence="11" id="KW-1133">Transmembrane helix</keyword>
<evidence type="ECO:0000313" key="14">
    <source>
        <dbReference type="Proteomes" id="UP000030752"/>
    </source>
</evidence>
<comment type="catalytic activity">
    <reaction evidence="1 10">
        <text>Random hydrolysis of (1-&gt;6)-alpha-D-mannosidic linkages in unbranched (1-&gt;6)-mannans.</text>
        <dbReference type="EC" id="3.2.1.101"/>
    </reaction>
</comment>
<dbReference type="SUPFAM" id="SSF48208">
    <property type="entry name" value="Six-hairpin glycosidases"/>
    <property type="match status" value="1"/>
</dbReference>
<dbReference type="GO" id="GO:0016052">
    <property type="term" value="P:carbohydrate catabolic process"/>
    <property type="evidence" value="ECO:0007669"/>
    <property type="project" value="InterPro"/>
</dbReference>
<dbReference type="EC" id="3.2.1.101" evidence="4 10"/>
<dbReference type="GO" id="GO:0012505">
    <property type="term" value="C:endomembrane system"/>
    <property type="evidence" value="ECO:0007669"/>
    <property type="project" value="UniProtKB-SubCell"/>
</dbReference>
<dbReference type="Pfam" id="PF03663">
    <property type="entry name" value="Glyco_hydro_76"/>
    <property type="match status" value="1"/>
</dbReference>
<keyword evidence="7 11" id="KW-0472">Membrane</keyword>